<proteinExistence type="inferred from homology"/>
<gene>
    <name evidence="3" type="ORF">NQ314_000249</name>
</gene>
<dbReference type="GO" id="GO:0010507">
    <property type="term" value="P:negative regulation of autophagy"/>
    <property type="evidence" value="ECO:0007669"/>
    <property type="project" value="TreeGrafter"/>
</dbReference>
<dbReference type="AlphaFoldDB" id="A0AAV8ZUG5"/>
<organism evidence="3 4">
    <name type="scientific">Rhamnusium bicolor</name>
    <dbReference type="NCBI Taxonomy" id="1586634"/>
    <lineage>
        <taxon>Eukaryota</taxon>
        <taxon>Metazoa</taxon>
        <taxon>Ecdysozoa</taxon>
        <taxon>Arthropoda</taxon>
        <taxon>Hexapoda</taxon>
        <taxon>Insecta</taxon>
        <taxon>Pterygota</taxon>
        <taxon>Neoptera</taxon>
        <taxon>Endopterygota</taxon>
        <taxon>Coleoptera</taxon>
        <taxon>Polyphaga</taxon>
        <taxon>Cucujiformia</taxon>
        <taxon>Chrysomeloidea</taxon>
        <taxon>Cerambycidae</taxon>
        <taxon>Lepturinae</taxon>
        <taxon>Rhagiini</taxon>
        <taxon>Rhamnusium</taxon>
    </lineage>
</organism>
<dbReference type="PROSITE" id="PS51339">
    <property type="entry name" value="PPASE_MYOTUBULARIN"/>
    <property type="match status" value="1"/>
</dbReference>
<evidence type="ECO:0000313" key="4">
    <source>
        <dbReference type="Proteomes" id="UP001162156"/>
    </source>
</evidence>
<accession>A0AAV8ZUG5</accession>
<dbReference type="Proteomes" id="UP001162156">
    <property type="component" value="Unassembled WGS sequence"/>
</dbReference>
<dbReference type="InterPro" id="IPR030564">
    <property type="entry name" value="Myotubularin"/>
</dbReference>
<dbReference type="InterPro" id="IPR010569">
    <property type="entry name" value="Myotubularin-like_Pase_dom"/>
</dbReference>
<protein>
    <recommendedName>
        <fullName evidence="2">Myotubularin phosphatase domain-containing protein</fullName>
    </recommendedName>
</protein>
<dbReference type="InterPro" id="IPR029021">
    <property type="entry name" value="Prot-tyrosine_phosphatase-like"/>
</dbReference>
<dbReference type="PANTHER" id="PTHR10807:SF73">
    <property type="entry name" value="LD06050P"/>
    <property type="match status" value="1"/>
</dbReference>
<sequence length="93" mass="10980">MGLQALVEREWLQAGHPFQTRHSKCSYTNSKTKGQQPTFLIFLDCVHQLHYQFPCSFEFKTDMLIVLFEHSYFSQFGKLNNFSKILIYSKPLN</sequence>
<comment type="caution">
    <text evidence="3">The sequence shown here is derived from an EMBL/GenBank/DDBJ whole genome shotgun (WGS) entry which is preliminary data.</text>
</comment>
<keyword evidence="4" id="KW-1185">Reference proteome</keyword>
<feature type="domain" description="Myotubularin phosphatase" evidence="2">
    <location>
        <begin position="1"/>
        <end position="93"/>
    </location>
</feature>
<dbReference type="Pfam" id="PF06602">
    <property type="entry name" value="Myotub-related"/>
    <property type="match status" value="1"/>
</dbReference>
<name>A0AAV8ZUG5_9CUCU</name>
<dbReference type="SUPFAM" id="SSF52799">
    <property type="entry name" value="(Phosphotyrosine protein) phosphatases II"/>
    <property type="match status" value="1"/>
</dbReference>
<dbReference type="GO" id="GO:0005737">
    <property type="term" value="C:cytoplasm"/>
    <property type="evidence" value="ECO:0007669"/>
    <property type="project" value="TreeGrafter"/>
</dbReference>
<evidence type="ECO:0000259" key="2">
    <source>
        <dbReference type="PROSITE" id="PS51339"/>
    </source>
</evidence>
<dbReference type="GO" id="GO:0019903">
    <property type="term" value="F:protein phosphatase binding"/>
    <property type="evidence" value="ECO:0007669"/>
    <property type="project" value="TreeGrafter"/>
</dbReference>
<dbReference type="PANTHER" id="PTHR10807">
    <property type="entry name" value="MYOTUBULARIN-RELATED"/>
    <property type="match status" value="1"/>
</dbReference>
<evidence type="ECO:0000256" key="1">
    <source>
        <dbReference type="ARBA" id="ARBA00007471"/>
    </source>
</evidence>
<reference evidence="3" key="1">
    <citation type="journal article" date="2023" name="Insect Mol. Biol.">
        <title>Genome sequencing provides insights into the evolution of gene families encoding plant cell wall-degrading enzymes in longhorned beetles.</title>
        <authorList>
            <person name="Shin N.R."/>
            <person name="Okamura Y."/>
            <person name="Kirsch R."/>
            <person name="Pauchet Y."/>
        </authorList>
    </citation>
    <scope>NUCLEOTIDE SEQUENCE</scope>
    <source>
        <strain evidence="3">RBIC_L_NR</strain>
    </source>
</reference>
<evidence type="ECO:0000313" key="3">
    <source>
        <dbReference type="EMBL" id="KAJ8972291.1"/>
    </source>
</evidence>
<dbReference type="GO" id="GO:0046856">
    <property type="term" value="P:phosphatidylinositol dephosphorylation"/>
    <property type="evidence" value="ECO:0007669"/>
    <property type="project" value="TreeGrafter"/>
</dbReference>
<dbReference type="EMBL" id="JANEYF010000095">
    <property type="protein sequence ID" value="KAJ8972291.1"/>
    <property type="molecule type" value="Genomic_DNA"/>
</dbReference>
<comment type="similarity">
    <text evidence="1">Belongs to the protein-tyrosine phosphatase family. Non-receptor class myotubularin subfamily.</text>
</comment>